<name>A0A2T5GDR4_HYDSH</name>
<feature type="transmembrane region" description="Helical" evidence="5">
    <location>
        <begin position="65"/>
        <end position="93"/>
    </location>
</feature>
<keyword evidence="3 5" id="KW-1133">Transmembrane helix</keyword>
<dbReference type="InterPro" id="IPR013130">
    <property type="entry name" value="Fe3_Rdtase_TM_dom"/>
</dbReference>
<evidence type="ECO:0000256" key="5">
    <source>
        <dbReference type="SAM" id="Phobius"/>
    </source>
</evidence>
<feature type="transmembrane region" description="Helical" evidence="5">
    <location>
        <begin position="30"/>
        <end position="53"/>
    </location>
</feature>
<sequence>MDRLFIFLVDRLAAAIVALPTWEIIRASGLVAFILLSLAVSAGLLAALPVFAGPPKAVLALVHRTAGWLALAFGLGHALFLIVDPFVAFPWFSLFLPSFASGRDVAYGLGILALYGLAALLLTSDLAARLGAARFRRLHRLAYPVYVLSLLHGLLAGTDAHTPWVSALYGASAGIVGLLFLIALSRRGAEVRGRPPERATERKATHAGAPR</sequence>
<protein>
    <recommendedName>
        <fullName evidence="6">Ferric oxidoreductase domain-containing protein</fullName>
    </recommendedName>
</protein>
<keyword evidence="4 5" id="KW-0472">Membrane</keyword>
<evidence type="ECO:0000256" key="4">
    <source>
        <dbReference type="ARBA" id="ARBA00023136"/>
    </source>
</evidence>
<dbReference type="AlphaFoldDB" id="A0A2T5GDR4"/>
<dbReference type="Proteomes" id="UP000244180">
    <property type="component" value="Unassembled WGS sequence"/>
</dbReference>
<dbReference type="GO" id="GO:0016020">
    <property type="term" value="C:membrane"/>
    <property type="evidence" value="ECO:0007669"/>
    <property type="project" value="UniProtKB-SubCell"/>
</dbReference>
<feature type="transmembrane region" description="Helical" evidence="5">
    <location>
        <begin position="164"/>
        <end position="184"/>
    </location>
</feature>
<evidence type="ECO:0000256" key="3">
    <source>
        <dbReference type="ARBA" id="ARBA00022989"/>
    </source>
</evidence>
<dbReference type="RefSeq" id="WP_272999628.1">
    <property type="nucleotide sequence ID" value="NZ_PEBV01000004.1"/>
</dbReference>
<feature type="transmembrane region" description="Helical" evidence="5">
    <location>
        <begin position="140"/>
        <end position="158"/>
    </location>
</feature>
<gene>
    <name evidence="7" type="ORF">HSCHL_0252</name>
</gene>
<keyword evidence="2 5" id="KW-0812">Transmembrane</keyword>
<evidence type="ECO:0000259" key="6">
    <source>
        <dbReference type="Pfam" id="PF01794"/>
    </source>
</evidence>
<comment type="caution">
    <text evidence="7">The sequence shown here is derived from an EMBL/GenBank/DDBJ whole genome shotgun (WGS) entry which is preliminary data.</text>
</comment>
<reference evidence="7 8" key="1">
    <citation type="submission" date="2017-08" db="EMBL/GenBank/DDBJ databases">
        <title>Burning lignite coal seam in the remote Altai Mountains harbors a hydrogen-driven thermophilic microbial community.</title>
        <authorList>
            <person name="Kadnikov V.V."/>
            <person name="Mardanov A.V."/>
            <person name="Ivasenko D."/>
            <person name="Beletsky A.V."/>
            <person name="Karnachuk O.V."/>
            <person name="Ravin N.V."/>
        </authorList>
    </citation>
    <scope>NUCLEOTIDE SEQUENCE [LARGE SCALE GENOMIC DNA]</scope>
    <source>
        <strain evidence="7">AL33</strain>
    </source>
</reference>
<feature type="domain" description="Ferric oxidoreductase" evidence="6">
    <location>
        <begin position="29"/>
        <end position="149"/>
    </location>
</feature>
<organism evidence="7 8">
    <name type="scientific">Hydrogenibacillus schlegelii</name>
    <name type="common">Bacillus schlegelii</name>
    <dbReference type="NCBI Taxonomy" id="1484"/>
    <lineage>
        <taxon>Bacteria</taxon>
        <taxon>Bacillati</taxon>
        <taxon>Bacillota</taxon>
        <taxon>Bacilli</taxon>
        <taxon>Bacillales</taxon>
        <taxon>Bacillales Family X. Incertae Sedis</taxon>
        <taxon>Hydrogenibacillus</taxon>
    </lineage>
</organism>
<proteinExistence type="predicted"/>
<feature type="transmembrane region" description="Helical" evidence="5">
    <location>
        <begin position="105"/>
        <end position="128"/>
    </location>
</feature>
<evidence type="ECO:0000313" key="7">
    <source>
        <dbReference type="EMBL" id="PTQ54333.1"/>
    </source>
</evidence>
<dbReference type="EMBL" id="PEBV01000004">
    <property type="protein sequence ID" value="PTQ54333.1"/>
    <property type="molecule type" value="Genomic_DNA"/>
</dbReference>
<evidence type="ECO:0000256" key="2">
    <source>
        <dbReference type="ARBA" id="ARBA00022692"/>
    </source>
</evidence>
<comment type="subcellular location">
    <subcellularLocation>
        <location evidence="1">Membrane</location>
        <topology evidence="1">Multi-pass membrane protein</topology>
    </subcellularLocation>
</comment>
<accession>A0A2T5GDR4</accession>
<evidence type="ECO:0000256" key="1">
    <source>
        <dbReference type="ARBA" id="ARBA00004141"/>
    </source>
</evidence>
<dbReference type="Pfam" id="PF01794">
    <property type="entry name" value="Ferric_reduct"/>
    <property type="match status" value="1"/>
</dbReference>
<evidence type="ECO:0000313" key="8">
    <source>
        <dbReference type="Proteomes" id="UP000244180"/>
    </source>
</evidence>